<reference evidence="3" key="1">
    <citation type="journal article" date="2017" name="Front. Plant Sci.">
        <title>Climate Clever Clovers: New Paradigm to Reduce the Environmental Footprint of Ruminants by Breeding Low Methanogenic Forages Utilizing Haplotype Variation.</title>
        <authorList>
            <person name="Kaur P."/>
            <person name="Appels R."/>
            <person name="Bayer P.E."/>
            <person name="Keeble-Gagnere G."/>
            <person name="Wang J."/>
            <person name="Hirakawa H."/>
            <person name="Shirasawa K."/>
            <person name="Vercoe P."/>
            <person name="Stefanova K."/>
            <person name="Durmic Z."/>
            <person name="Nichols P."/>
            <person name="Revell C."/>
            <person name="Isobe S.N."/>
            <person name="Edwards D."/>
            <person name="Erskine W."/>
        </authorList>
    </citation>
    <scope>NUCLEOTIDE SEQUENCE [LARGE SCALE GENOMIC DNA]</scope>
    <source>
        <strain evidence="3">cv. Daliak</strain>
    </source>
</reference>
<accession>A0A2Z6LSZ2</accession>
<proteinExistence type="predicted"/>
<dbReference type="Proteomes" id="UP000242715">
    <property type="component" value="Unassembled WGS sequence"/>
</dbReference>
<evidence type="ECO:0000256" key="1">
    <source>
        <dbReference type="SAM" id="MobiDB-lite"/>
    </source>
</evidence>
<name>A0A2Z6LSZ2_TRISU</name>
<protein>
    <submittedName>
        <fullName evidence="2">Uncharacterized protein</fullName>
    </submittedName>
</protein>
<feature type="region of interest" description="Disordered" evidence="1">
    <location>
        <begin position="64"/>
        <end position="86"/>
    </location>
</feature>
<gene>
    <name evidence="2" type="ORF">TSUD_140260</name>
</gene>
<dbReference type="EMBL" id="DF973209">
    <property type="protein sequence ID" value="GAU20126.1"/>
    <property type="molecule type" value="Genomic_DNA"/>
</dbReference>
<dbReference type="AlphaFoldDB" id="A0A2Z6LSZ2"/>
<feature type="non-terminal residue" evidence="2">
    <location>
        <position position="1"/>
    </location>
</feature>
<organism evidence="2 3">
    <name type="scientific">Trifolium subterraneum</name>
    <name type="common">Subterranean clover</name>
    <dbReference type="NCBI Taxonomy" id="3900"/>
    <lineage>
        <taxon>Eukaryota</taxon>
        <taxon>Viridiplantae</taxon>
        <taxon>Streptophyta</taxon>
        <taxon>Embryophyta</taxon>
        <taxon>Tracheophyta</taxon>
        <taxon>Spermatophyta</taxon>
        <taxon>Magnoliopsida</taxon>
        <taxon>eudicotyledons</taxon>
        <taxon>Gunneridae</taxon>
        <taxon>Pentapetalae</taxon>
        <taxon>rosids</taxon>
        <taxon>fabids</taxon>
        <taxon>Fabales</taxon>
        <taxon>Fabaceae</taxon>
        <taxon>Papilionoideae</taxon>
        <taxon>50 kb inversion clade</taxon>
        <taxon>NPAAA clade</taxon>
        <taxon>Hologalegina</taxon>
        <taxon>IRL clade</taxon>
        <taxon>Trifolieae</taxon>
        <taxon>Trifolium</taxon>
    </lineage>
</organism>
<keyword evidence="3" id="KW-1185">Reference proteome</keyword>
<sequence length="86" mass="9356">IQPVEKVRVRSSLKERFSNDVLEENSNSGGDSVSTLMNEEYAEEAEIASFTDDDVSSHSSVAAVSNSFESSGFTPPTLDKRVELKA</sequence>
<evidence type="ECO:0000313" key="2">
    <source>
        <dbReference type="EMBL" id="GAU20126.1"/>
    </source>
</evidence>
<evidence type="ECO:0000313" key="3">
    <source>
        <dbReference type="Proteomes" id="UP000242715"/>
    </source>
</evidence>